<dbReference type="Pfam" id="PF05593">
    <property type="entry name" value="RHS_repeat"/>
    <property type="match status" value="1"/>
</dbReference>
<protein>
    <recommendedName>
        <fullName evidence="3">Sugar-binding protein</fullName>
    </recommendedName>
</protein>
<evidence type="ECO:0000313" key="2">
    <source>
        <dbReference type="Proteomes" id="UP001214301"/>
    </source>
</evidence>
<name>A0ABY7RCX0_9PSED</name>
<dbReference type="Gene3D" id="2.180.10.10">
    <property type="entry name" value="RHS repeat-associated core"/>
    <property type="match status" value="2"/>
</dbReference>
<gene>
    <name evidence="1" type="ORF">PMC74_07105</name>
</gene>
<evidence type="ECO:0008006" key="3">
    <source>
        <dbReference type="Google" id="ProtNLM"/>
    </source>
</evidence>
<accession>A0ABY7RCX0</accession>
<proteinExistence type="predicted"/>
<dbReference type="Proteomes" id="UP001214301">
    <property type="component" value="Chromosome"/>
</dbReference>
<dbReference type="RefSeq" id="WP_271910105.1">
    <property type="nucleotide sequence ID" value="NZ_CP116669.1"/>
</dbReference>
<reference evidence="1 2" key="1">
    <citation type="journal article" date="2020" name="Front. Microbiol.">
        <title>Toward Biorecycling: Isolation of a Soil Bacterium That Grows on a Polyurethane Oligomer and Monomer.</title>
        <authorList>
            <person name="Espinosa M.J.C."/>
            <person name="Blanco A.C."/>
            <person name="Schmidgall T."/>
            <person name="Atanasoff-Kardjalieff A.K."/>
            <person name="Kappelmeyer U."/>
            <person name="Tischler D."/>
            <person name="Pieper D.H."/>
            <person name="Heipieper H.J."/>
            <person name="Eberlein C."/>
        </authorList>
    </citation>
    <scope>NUCLEOTIDE SEQUENCE [LARGE SCALE GENOMIC DNA]</scope>
    <source>
        <strain evidence="1 2">TDA1</strain>
    </source>
</reference>
<dbReference type="InterPro" id="IPR006530">
    <property type="entry name" value="YD"/>
</dbReference>
<dbReference type="NCBIfam" id="TIGR01643">
    <property type="entry name" value="YD_repeat_2x"/>
    <property type="match status" value="2"/>
</dbReference>
<dbReference type="EMBL" id="CP116669">
    <property type="protein sequence ID" value="WCI01658.1"/>
    <property type="molecule type" value="Genomic_DNA"/>
</dbReference>
<sequence>MINNSKEALLARLEEGDVMHGWGAIMALGREPLEQLLMLRYLEGLSQSNFLEHITGSYFTDGQRNDQAVFEGLVLGPPQLSFAGVSGAGNRLTVIMPFISGEYASYSRVVAQPPRLKSSHGLREEMGYHVQMSVALLTVDDPAANQARLVLDLSQAEEFVTNLGESETARRAMGRFIQAEMAKHEVFNHQFVLLTCELTGQDAFAVRGLNVRTQAAPEGTGREGDGAAIVQLDLRGRRFGGTWPGPGVFPYLLPDGSQGVTVLAEQLRVPLLGELGELAERLLRHLSLPKAWRFAMKEEHTPHDRVVFGGIEASSATRQVEPMQARLGREQTTDFKVQGQAVAQWTARNISHPRSTGQINAQGQYQASDVAHFARESQVILVSAQLGEEEPGSVNAALVVESIDSLVVTPRVAVWRSRERAIEFNVAGHAGLTWEPTLYGELILQSDGSLSYVPREPERSPAVLLERIRLTDGIRGDTAEVTVVILAYPAVLNVLPFHVPKVPHGSSVPFEVQNDEADAWLLFGEGHIDPASGVYTPPVSPSTSVAVVMANIRDRDAGYAIIELMREDAQVSMISERYKKVLIFTVTPVPINGTVAYANGLQQIALDIVIQTEDFRNSEGDVVKDPVSDLELSTLKVLAENGNPIEYVLEGGEGLDPAQGPRWGWSKSRNRYDYYQGARQVTAKPMADEGKVSLRVYVQSTEAEIRKFHAEFKGYDNRTQNSRTISKDAGEVELTGRPTPFWALNNYEFKPRRVASEGGKIVRQDTFNFYKYTTDYWELSGATQEYGNLRFYQVSFDHASIVRWESEQLAETFCSYVGYAFRPVLPPGSPGVPLGVSYESALELLTLERAVNYHGKLDYNLKPGEDLAQGTLLLTLDRVWDMPYWYDGMAPGGDYRSSLEGVMRFTLIDHQGNRHQLNVNFLPEGQPDSRNQLELRMGSAKAAAIDSAVHSNAFNFMSFIENGVDPRTGQYSLGIQLPELIGNNLCGPRLPLRLNFSPMNDQDSGFGIGWALNLSQFEIRASMLSLGSGERFKVSDNGPGVEPLIAERKLESFHFHNESEPDQQRVRYRLVHKSGLVEVLEPQDNDRDIALPVRVLAPSGHGLTLEYERDVDGPRLVRVSDDSGRDLLAIDYSSNHEVLLDLHPSDDPEVEPWARYTLSRNGADELTDVVLPTDEQASWHFEYQRFGNLRCVSRVDNPLGGTERVYYRTRGHRFPPAADGMTRWLPNVERHVVQPGAGQPDMVTEYDYSPENFLGYGGTGIVWRDDGLDNLYKLVGNRYQYTSTARYRVPGEPDDAGNPTEVDARTITRTFNRFHLLNEQVTRQDDCVETVSTTYHEVAGQRFENQPEKFQLPHVMTKVWSLANDPRQYREENVTTDYDAFGNLTEETQANGIRTVHEYYPADAEGFVQHPQKNWVYPATDGEAGADVLRTDYAYYVLAPLDNLAGGEWLPERETLVRDADGTTLRETTTRYYQDAADRLSYGRRQSEERCHGEAVTKVGYVYVEDTFHYDKDDKVGHPVVRTTETLEGFDHGQDHGDEQGVRDTRKELTLLQSVLIGEPVLNRDDNDVEISYFYDRVGRVLRETVSPNDSKYKASRHYTYALAAAPGQQAVQTQKDVKGVVTWSYVDGLGREVREERQDTDFGLTPLARKAPRISFTVAFDALGNKVEEVEYDWLERKNLKLMTRYEYDGWGQPCCVIGPDGVRVHERIDQQGSTQWRNGPVVTQYRESADGETLTGETVTWLNRFGEPARVERFYTDGKPYSVDQSFHDGLGRLAREVDARGEQVTFTRDAFDRLVDHTLANGAVVHRDYAAHSGEDLPTLIKVVHQDGATESVLGHQLFDGLDRMIVSITGGRRRAMQYEHGQRQPRFVKTPKQHMIEYEYAPPLGEEPLGRRLVDANVNARYEYDAQNARLISCLEQPEVEGRALNPAQFQGLAREYFSNGELKSETRTLGQEAPFEMHYVHSLRGRLVAYTDVLGQLQSYEYDDKGRLEKTSLGATSSVFEYDELGRTRRFTTVEGDEGAGQRLTTELEYDDFEREHLRRFIFTDAVQELEQEYSVVDAIVRKALTDIGNKPAENALLREEHFEYDARARLVYYTSEGPLSPVDPYGVVIESQDFYLDDLDNIEEVHTWHADGRIDVIYAFDNPDDPAQLTGLEVTKLRGEKYVNAAGRWELSEGAVETLARQDIVLEYDPDGNLVRDEAGRILGYDPLGRLVSVELPEGGEVGSYGYDPLDRLADQSTL</sequence>
<dbReference type="InterPro" id="IPR031325">
    <property type="entry name" value="RHS_repeat"/>
</dbReference>
<evidence type="ECO:0000313" key="1">
    <source>
        <dbReference type="EMBL" id="WCI01658.1"/>
    </source>
</evidence>
<organism evidence="1 2">
    <name type="scientific">Pseudomonas capeferrum</name>
    <dbReference type="NCBI Taxonomy" id="1495066"/>
    <lineage>
        <taxon>Bacteria</taxon>
        <taxon>Pseudomonadati</taxon>
        <taxon>Pseudomonadota</taxon>
        <taxon>Gammaproteobacteria</taxon>
        <taxon>Pseudomonadales</taxon>
        <taxon>Pseudomonadaceae</taxon>
        <taxon>Pseudomonas</taxon>
    </lineage>
</organism>
<keyword evidence="2" id="KW-1185">Reference proteome</keyword>